<dbReference type="EMBL" id="CAKKNE010000005">
    <property type="protein sequence ID" value="CAH0376055.1"/>
    <property type="molecule type" value="Genomic_DNA"/>
</dbReference>
<comment type="caution">
    <text evidence="6">The sequence shown here is derived from an EMBL/GenBank/DDBJ whole genome shotgun (WGS) entry which is preliminary data.</text>
</comment>
<feature type="compositionally biased region" description="Pro residues" evidence="5">
    <location>
        <begin position="597"/>
        <end position="608"/>
    </location>
</feature>
<keyword evidence="3" id="KW-0378">Hydrolase</keyword>
<gene>
    <name evidence="6" type="ORF">PECAL_5P06090</name>
</gene>
<evidence type="ECO:0000256" key="1">
    <source>
        <dbReference type="ARBA" id="ARBA00001947"/>
    </source>
</evidence>
<keyword evidence="4" id="KW-0482">Metalloprotease</keyword>
<name>A0A8J2SSE8_9STRA</name>
<accession>A0A8J2SSE8</accession>
<feature type="compositionally biased region" description="Basic residues" evidence="5">
    <location>
        <begin position="520"/>
        <end position="534"/>
    </location>
</feature>
<dbReference type="PANTHER" id="PTHR31817">
    <property type="match status" value="1"/>
</dbReference>
<feature type="region of interest" description="Disordered" evidence="5">
    <location>
        <begin position="479"/>
        <end position="507"/>
    </location>
</feature>
<feature type="compositionally biased region" description="Low complexity" evidence="5">
    <location>
        <begin position="583"/>
        <end position="596"/>
    </location>
</feature>
<evidence type="ECO:0000256" key="4">
    <source>
        <dbReference type="ARBA" id="ARBA00023049"/>
    </source>
</evidence>
<evidence type="ECO:0000256" key="3">
    <source>
        <dbReference type="ARBA" id="ARBA00022801"/>
    </source>
</evidence>
<dbReference type="InterPro" id="IPR012548">
    <property type="entry name" value="MATCAP"/>
</dbReference>
<evidence type="ECO:0000256" key="2">
    <source>
        <dbReference type="ARBA" id="ARBA00022670"/>
    </source>
</evidence>
<dbReference type="SMART" id="SM01154">
    <property type="entry name" value="DUF1704"/>
    <property type="match status" value="1"/>
</dbReference>
<sequence length="645" mass="69171">MGKGGQVAPAAPEAAAPPGFDPTLVGAFANACPGCADAACCAPPTATPPGSPEEGGTPATPPSSAEARTPASTPPGSPAEEQQKKPRYDKSLKVTTDAPGGRGDPADPTNTENEYKRCLNGLTEACLRGDGASQLLTPNFTYSVPVNKLAKQLTNAMHSIRDDHVEEAKSILDAALESVGGAAEVFERKVYGEDVDQATAEKHIVDFVTQHKLQDKLWVRFTPNRVSCVGSLQRSRRNSQDHPEVRHTLFVSTANKLRKHELRQFVAHEIGTHLLRVVNDEIQPWRGSSGRKKFNLHSHSTREFRETEEGLATINTVLHSGGGPKSRYLFREALLYYACAKAATLNFVELFAELAPYMPSPKRRFGLVTRIKRGLLDQSLPGGSGKAQVYFEGALTILRRDFDTDDLRLLYAGRLMLSEMDRVRRLAHTSFITLPSFAADLEAYRKDLRAMALLNGLVAPPRKPSLKAVASVALAVATVSPTPPPRRPTPPATTAAAPKRAKGAAAEALATSKLFHKFLAAKKRKKRSPRKAAKPAKASPPTPPAAATPKGSRKPKPAPAPPPPRAPKLPAVASPKPRPAPVRAPTAARATTTLPTPSTPPAAPPKPAAPRITTDHWSKAQRLHAKHQARQVAVLATTVVELTLP</sequence>
<feature type="region of interest" description="Disordered" evidence="5">
    <location>
        <begin position="43"/>
        <end position="113"/>
    </location>
</feature>
<feature type="compositionally biased region" description="Pro residues" evidence="5">
    <location>
        <begin position="481"/>
        <end position="491"/>
    </location>
</feature>
<dbReference type="GO" id="GO:0008237">
    <property type="term" value="F:metallopeptidase activity"/>
    <property type="evidence" value="ECO:0007669"/>
    <property type="project" value="UniProtKB-KW"/>
</dbReference>
<dbReference type="Proteomes" id="UP000789595">
    <property type="component" value="Unassembled WGS sequence"/>
</dbReference>
<dbReference type="GO" id="GO:0006508">
    <property type="term" value="P:proteolysis"/>
    <property type="evidence" value="ECO:0007669"/>
    <property type="project" value="UniProtKB-KW"/>
</dbReference>
<comment type="cofactor">
    <cofactor evidence="1">
        <name>Zn(2+)</name>
        <dbReference type="ChEBI" id="CHEBI:29105"/>
    </cofactor>
</comment>
<organism evidence="6 7">
    <name type="scientific">Pelagomonas calceolata</name>
    <dbReference type="NCBI Taxonomy" id="35677"/>
    <lineage>
        <taxon>Eukaryota</taxon>
        <taxon>Sar</taxon>
        <taxon>Stramenopiles</taxon>
        <taxon>Ochrophyta</taxon>
        <taxon>Pelagophyceae</taxon>
        <taxon>Pelagomonadales</taxon>
        <taxon>Pelagomonadaceae</taxon>
        <taxon>Pelagomonas</taxon>
    </lineage>
</organism>
<proteinExistence type="predicted"/>
<reference evidence="6" key="1">
    <citation type="submission" date="2021-11" db="EMBL/GenBank/DDBJ databases">
        <authorList>
            <consortium name="Genoscope - CEA"/>
            <person name="William W."/>
        </authorList>
    </citation>
    <scope>NUCLEOTIDE SEQUENCE</scope>
</reference>
<evidence type="ECO:0008006" key="8">
    <source>
        <dbReference type="Google" id="ProtNLM"/>
    </source>
</evidence>
<feature type="region of interest" description="Disordered" evidence="5">
    <location>
        <begin position="520"/>
        <end position="612"/>
    </location>
</feature>
<evidence type="ECO:0000313" key="7">
    <source>
        <dbReference type="Proteomes" id="UP000789595"/>
    </source>
</evidence>
<protein>
    <recommendedName>
        <fullName evidence="8">DUF1704 domain-containing protein</fullName>
    </recommendedName>
</protein>
<evidence type="ECO:0000256" key="5">
    <source>
        <dbReference type="SAM" id="MobiDB-lite"/>
    </source>
</evidence>
<feature type="compositionally biased region" description="Pro residues" evidence="5">
    <location>
        <begin position="557"/>
        <end position="567"/>
    </location>
</feature>
<feature type="compositionally biased region" description="Low complexity" evidence="5">
    <location>
        <begin position="492"/>
        <end position="507"/>
    </location>
</feature>
<keyword evidence="2" id="KW-0645">Protease</keyword>
<dbReference type="OrthoDB" id="449345at2759"/>
<dbReference type="AlphaFoldDB" id="A0A8J2SSE8"/>
<evidence type="ECO:0000313" key="6">
    <source>
        <dbReference type="EMBL" id="CAH0376055.1"/>
    </source>
</evidence>
<dbReference type="PANTHER" id="PTHR31817:SF5">
    <property type="match status" value="1"/>
</dbReference>
<keyword evidence="7" id="KW-1185">Reference proteome</keyword>
<dbReference type="Pfam" id="PF08014">
    <property type="entry name" value="MATCAP"/>
    <property type="match status" value="1"/>
</dbReference>
<feature type="compositionally biased region" description="Basic and acidic residues" evidence="5">
    <location>
        <begin position="81"/>
        <end position="92"/>
    </location>
</feature>